<feature type="domain" description="HD/PDEase" evidence="8">
    <location>
        <begin position="39"/>
        <end position="159"/>
    </location>
</feature>
<evidence type="ECO:0000256" key="2">
    <source>
        <dbReference type="ARBA" id="ARBA00001936"/>
    </source>
</evidence>
<keyword evidence="7" id="KW-0378">Hydrolase</keyword>
<comment type="caution">
    <text evidence="9">The sequence shown here is derived from an EMBL/GenBank/DDBJ whole genome shotgun (WGS) entry which is preliminary data.</text>
</comment>
<keyword evidence="6" id="KW-0479">Metal-binding</keyword>
<organism evidence="9 10">
    <name type="scientific">Candidatus Magasanikbacteria bacterium CG10_big_fil_rev_8_21_14_0_10_36_32</name>
    <dbReference type="NCBI Taxonomy" id="1974646"/>
    <lineage>
        <taxon>Bacteria</taxon>
        <taxon>Candidatus Magasanikiibacteriota</taxon>
    </lineage>
</organism>
<evidence type="ECO:0000313" key="10">
    <source>
        <dbReference type="Proteomes" id="UP000231426"/>
    </source>
</evidence>
<evidence type="ECO:0000313" key="9">
    <source>
        <dbReference type="EMBL" id="PIT88544.1"/>
    </source>
</evidence>
<evidence type="ECO:0000256" key="1">
    <source>
        <dbReference type="ARBA" id="ARBA00001638"/>
    </source>
</evidence>
<comment type="cofactor">
    <cofactor evidence="3">
        <name>Co(2+)</name>
        <dbReference type="ChEBI" id="CHEBI:48828"/>
    </cofactor>
</comment>
<dbReference type="EC" id="3.1.3.89" evidence="5"/>
<evidence type="ECO:0000256" key="7">
    <source>
        <dbReference type="ARBA" id="ARBA00022801"/>
    </source>
</evidence>
<dbReference type="GO" id="GO:0002953">
    <property type="term" value="F:5'-deoxynucleotidase activity"/>
    <property type="evidence" value="ECO:0007669"/>
    <property type="project" value="UniProtKB-EC"/>
</dbReference>
<comment type="subunit">
    <text evidence="4">Homodimer.</text>
</comment>
<dbReference type="SUPFAM" id="SSF109604">
    <property type="entry name" value="HD-domain/PDEase-like"/>
    <property type="match status" value="1"/>
</dbReference>
<dbReference type="PANTHER" id="PTHR11845:SF13">
    <property type="entry name" value="5'-DEOXYNUCLEOTIDASE HDDC2"/>
    <property type="match status" value="1"/>
</dbReference>
<evidence type="ECO:0000256" key="6">
    <source>
        <dbReference type="ARBA" id="ARBA00022723"/>
    </source>
</evidence>
<dbReference type="Gene3D" id="1.10.3210.10">
    <property type="entry name" value="Hypothetical protein af1432"/>
    <property type="match status" value="1"/>
</dbReference>
<dbReference type="CDD" id="cd00077">
    <property type="entry name" value="HDc"/>
    <property type="match status" value="1"/>
</dbReference>
<dbReference type="InterPro" id="IPR039356">
    <property type="entry name" value="YfbR/HDDC2"/>
</dbReference>
<evidence type="ECO:0000256" key="5">
    <source>
        <dbReference type="ARBA" id="ARBA00012964"/>
    </source>
</evidence>
<dbReference type="EMBL" id="PFBV01000003">
    <property type="protein sequence ID" value="PIT88544.1"/>
    <property type="molecule type" value="Genomic_DNA"/>
</dbReference>
<proteinExistence type="predicted"/>
<evidence type="ECO:0000259" key="8">
    <source>
        <dbReference type="SMART" id="SM00471"/>
    </source>
</evidence>
<dbReference type="PANTHER" id="PTHR11845">
    <property type="entry name" value="5'-DEOXYNUCLEOTIDASE HDDC2"/>
    <property type="match status" value="1"/>
</dbReference>
<evidence type="ECO:0000256" key="3">
    <source>
        <dbReference type="ARBA" id="ARBA00001941"/>
    </source>
</evidence>
<protein>
    <recommendedName>
        <fullName evidence="5">5'-deoxynucleotidase</fullName>
        <ecNumber evidence="5">3.1.3.89</ecNumber>
    </recommendedName>
</protein>
<dbReference type="Proteomes" id="UP000231426">
    <property type="component" value="Unassembled WGS sequence"/>
</dbReference>
<sequence>MEKFFEIMQTILKLKATVRTGWNKKPRKNEKWKRRVVKNAESVADHSFSISFMAMLVAEMFNLDQLKMIKMALIHDLAESVTGDIVTETERGARKRKMELKKQVAELSVMESIFAKIPGGNEYLNLWIEFEEQSTPEARIVRQLDKIEAVLQARYYKDSGQRVQPEEFLSTARPLISEPLLKELLELCDE</sequence>
<comment type="catalytic activity">
    <reaction evidence="1">
        <text>a 2'-deoxyribonucleoside 5'-phosphate + H2O = a 2'-deoxyribonucleoside + phosphate</text>
        <dbReference type="Rhea" id="RHEA:36167"/>
        <dbReference type="ChEBI" id="CHEBI:15377"/>
        <dbReference type="ChEBI" id="CHEBI:18274"/>
        <dbReference type="ChEBI" id="CHEBI:43474"/>
        <dbReference type="ChEBI" id="CHEBI:65317"/>
        <dbReference type="EC" id="3.1.3.89"/>
    </reaction>
</comment>
<dbReference type="InterPro" id="IPR003607">
    <property type="entry name" value="HD/PDEase_dom"/>
</dbReference>
<gene>
    <name evidence="9" type="ORF">COU29_02070</name>
</gene>
<dbReference type="GO" id="GO:0005737">
    <property type="term" value="C:cytoplasm"/>
    <property type="evidence" value="ECO:0007669"/>
    <property type="project" value="TreeGrafter"/>
</dbReference>
<dbReference type="Pfam" id="PF13023">
    <property type="entry name" value="HD_3"/>
    <property type="match status" value="1"/>
</dbReference>
<dbReference type="GO" id="GO:0046872">
    <property type="term" value="F:metal ion binding"/>
    <property type="evidence" value="ECO:0007669"/>
    <property type="project" value="UniProtKB-KW"/>
</dbReference>
<name>A0A2M6W6Z0_9BACT</name>
<reference evidence="10" key="1">
    <citation type="submission" date="2017-09" db="EMBL/GenBank/DDBJ databases">
        <title>Depth-based differentiation of microbial function through sediment-hosted aquifers and enrichment of novel symbionts in the deep terrestrial subsurface.</title>
        <authorList>
            <person name="Probst A.J."/>
            <person name="Ladd B."/>
            <person name="Jarett J.K."/>
            <person name="Geller-Mcgrath D.E."/>
            <person name="Sieber C.M.K."/>
            <person name="Emerson J.B."/>
            <person name="Anantharaman K."/>
            <person name="Thomas B.C."/>
            <person name="Malmstrom R."/>
            <person name="Stieglmeier M."/>
            <person name="Klingl A."/>
            <person name="Woyke T."/>
            <person name="Ryan C.M."/>
            <person name="Banfield J.F."/>
        </authorList>
    </citation>
    <scope>NUCLEOTIDE SEQUENCE [LARGE SCALE GENOMIC DNA]</scope>
</reference>
<evidence type="ECO:0000256" key="4">
    <source>
        <dbReference type="ARBA" id="ARBA00011738"/>
    </source>
</evidence>
<dbReference type="SMART" id="SM00471">
    <property type="entry name" value="HDc"/>
    <property type="match status" value="1"/>
</dbReference>
<comment type="cofactor">
    <cofactor evidence="2">
        <name>Mn(2+)</name>
        <dbReference type="ChEBI" id="CHEBI:29035"/>
    </cofactor>
</comment>
<dbReference type="AlphaFoldDB" id="A0A2M6W6Z0"/>
<accession>A0A2M6W6Z0</accession>
<dbReference type="InterPro" id="IPR006674">
    <property type="entry name" value="HD_domain"/>
</dbReference>